<protein>
    <submittedName>
        <fullName evidence="2">Uncharacterized protein</fullName>
    </submittedName>
</protein>
<keyword evidence="1" id="KW-0472">Membrane</keyword>
<name>A0A2N6UG82_9LACT</name>
<reference evidence="2 3" key="1">
    <citation type="submission" date="2017-09" db="EMBL/GenBank/DDBJ databases">
        <title>Bacterial strain isolated from the female urinary microbiota.</title>
        <authorList>
            <person name="Thomas-White K."/>
            <person name="Kumar N."/>
            <person name="Forster S."/>
            <person name="Putonti C."/>
            <person name="Lawley T."/>
            <person name="Wolfe A.J."/>
        </authorList>
    </citation>
    <scope>NUCLEOTIDE SEQUENCE [LARGE SCALE GENOMIC DNA]</scope>
    <source>
        <strain evidence="2 3">UMB0240</strain>
    </source>
</reference>
<feature type="transmembrane region" description="Helical" evidence="1">
    <location>
        <begin position="23"/>
        <end position="44"/>
    </location>
</feature>
<evidence type="ECO:0000256" key="1">
    <source>
        <dbReference type="SAM" id="Phobius"/>
    </source>
</evidence>
<feature type="transmembrane region" description="Helical" evidence="1">
    <location>
        <begin position="56"/>
        <end position="75"/>
    </location>
</feature>
<keyword evidence="1" id="KW-0812">Transmembrane</keyword>
<organism evidence="2 3">
    <name type="scientific">Aerococcus viridans</name>
    <dbReference type="NCBI Taxonomy" id="1377"/>
    <lineage>
        <taxon>Bacteria</taxon>
        <taxon>Bacillati</taxon>
        <taxon>Bacillota</taxon>
        <taxon>Bacilli</taxon>
        <taxon>Lactobacillales</taxon>
        <taxon>Aerococcaceae</taxon>
        <taxon>Aerococcus</taxon>
    </lineage>
</organism>
<gene>
    <name evidence="2" type="ORF">CJ191_00475</name>
</gene>
<sequence length="76" mass="8783">MRSLIHFWQQAFNFKQHLSWREALTRILTNLIFIIMLYGIALIAPPSWEEPIASLARIYSTVSIIPILTTIISAIK</sequence>
<dbReference type="Proteomes" id="UP000235701">
    <property type="component" value="Unassembled WGS sequence"/>
</dbReference>
<dbReference type="AlphaFoldDB" id="A0A2N6UG82"/>
<accession>A0A2N6UG82</accession>
<comment type="caution">
    <text evidence="2">The sequence shown here is derived from an EMBL/GenBank/DDBJ whole genome shotgun (WGS) entry which is preliminary data.</text>
</comment>
<keyword evidence="1" id="KW-1133">Transmembrane helix</keyword>
<dbReference type="EMBL" id="PNHQ01000001">
    <property type="protein sequence ID" value="PMC80629.1"/>
    <property type="molecule type" value="Genomic_DNA"/>
</dbReference>
<keyword evidence="3" id="KW-1185">Reference proteome</keyword>
<dbReference type="RefSeq" id="WP_102198635.1">
    <property type="nucleotide sequence ID" value="NZ_PNHQ01000001.1"/>
</dbReference>
<evidence type="ECO:0000313" key="3">
    <source>
        <dbReference type="Proteomes" id="UP000235701"/>
    </source>
</evidence>
<proteinExistence type="predicted"/>
<evidence type="ECO:0000313" key="2">
    <source>
        <dbReference type="EMBL" id="PMC80629.1"/>
    </source>
</evidence>